<dbReference type="Proteomes" id="UP000308600">
    <property type="component" value="Unassembled WGS sequence"/>
</dbReference>
<proteinExistence type="predicted"/>
<evidence type="ECO:0000313" key="1">
    <source>
        <dbReference type="EMBL" id="TFK69262.1"/>
    </source>
</evidence>
<evidence type="ECO:0000313" key="2">
    <source>
        <dbReference type="Proteomes" id="UP000308600"/>
    </source>
</evidence>
<gene>
    <name evidence="1" type="ORF">BDN72DRAFT_622071</name>
</gene>
<organism evidence="1 2">
    <name type="scientific">Pluteus cervinus</name>
    <dbReference type="NCBI Taxonomy" id="181527"/>
    <lineage>
        <taxon>Eukaryota</taxon>
        <taxon>Fungi</taxon>
        <taxon>Dikarya</taxon>
        <taxon>Basidiomycota</taxon>
        <taxon>Agaricomycotina</taxon>
        <taxon>Agaricomycetes</taxon>
        <taxon>Agaricomycetidae</taxon>
        <taxon>Agaricales</taxon>
        <taxon>Pluteineae</taxon>
        <taxon>Pluteaceae</taxon>
        <taxon>Pluteus</taxon>
    </lineage>
</organism>
<name>A0ACD3AWB9_9AGAR</name>
<dbReference type="EMBL" id="ML208334">
    <property type="protein sequence ID" value="TFK69262.1"/>
    <property type="molecule type" value="Genomic_DNA"/>
</dbReference>
<sequence>MLWSNGSWLFDARAMPTSTILRYISGPLSFWEDGLGSSGVFCSRFWTAQITISHPNNHSFCAGAYRLLGKEWLRCSKRFVAFSGIGVSGVAWRRVSGWKGIGVTQS</sequence>
<protein>
    <submittedName>
        <fullName evidence="1">Uncharacterized protein</fullName>
    </submittedName>
</protein>
<accession>A0ACD3AWB9</accession>
<keyword evidence="2" id="KW-1185">Reference proteome</keyword>
<reference evidence="1 2" key="1">
    <citation type="journal article" date="2019" name="Nat. Ecol. Evol.">
        <title>Megaphylogeny resolves global patterns of mushroom evolution.</title>
        <authorList>
            <person name="Varga T."/>
            <person name="Krizsan K."/>
            <person name="Foldi C."/>
            <person name="Dima B."/>
            <person name="Sanchez-Garcia M."/>
            <person name="Sanchez-Ramirez S."/>
            <person name="Szollosi G.J."/>
            <person name="Szarkandi J.G."/>
            <person name="Papp V."/>
            <person name="Albert L."/>
            <person name="Andreopoulos W."/>
            <person name="Angelini C."/>
            <person name="Antonin V."/>
            <person name="Barry K.W."/>
            <person name="Bougher N.L."/>
            <person name="Buchanan P."/>
            <person name="Buyck B."/>
            <person name="Bense V."/>
            <person name="Catcheside P."/>
            <person name="Chovatia M."/>
            <person name="Cooper J."/>
            <person name="Damon W."/>
            <person name="Desjardin D."/>
            <person name="Finy P."/>
            <person name="Geml J."/>
            <person name="Haridas S."/>
            <person name="Hughes K."/>
            <person name="Justo A."/>
            <person name="Karasinski D."/>
            <person name="Kautmanova I."/>
            <person name="Kiss B."/>
            <person name="Kocsube S."/>
            <person name="Kotiranta H."/>
            <person name="LaButti K.M."/>
            <person name="Lechner B.E."/>
            <person name="Liimatainen K."/>
            <person name="Lipzen A."/>
            <person name="Lukacs Z."/>
            <person name="Mihaltcheva S."/>
            <person name="Morgado L.N."/>
            <person name="Niskanen T."/>
            <person name="Noordeloos M.E."/>
            <person name="Ohm R.A."/>
            <person name="Ortiz-Santana B."/>
            <person name="Ovrebo C."/>
            <person name="Racz N."/>
            <person name="Riley R."/>
            <person name="Savchenko A."/>
            <person name="Shiryaev A."/>
            <person name="Soop K."/>
            <person name="Spirin V."/>
            <person name="Szebenyi C."/>
            <person name="Tomsovsky M."/>
            <person name="Tulloss R.E."/>
            <person name="Uehling J."/>
            <person name="Grigoriev I.V."/>
            <person name="Vagvolgyi C."/>
            <person name="Papp T."/>
            <person name="Martin F.M."/>
            <person name="Miettinen O."/>
            <person name="Hibbett D.S."/>
            <person name="Nagy L.G."/>
        </authorList>
    </citation>
    <scope>NUCLEOTIDE SEQUENCE [LARGE SCALE GENOMIC DNA]</scope>
    <source>
        <strain evidence="1 2">NL-1719</strain>
    </source>
</reference>